<feature type="chain" id="PRO_5004257114" evidence="10">
    <location>
        <begin position="21"/>
        <end position="281"/>
    </location>
</feature>
<dbReference type="GO" id="GO:0000976">
    <property type="term" value="F:transcription cis-regulatory region binding"/>
    <property type="evidence" value="ECO:0007669"/>
    <property type="project" value="TreeGrafter"/>
</dbReference>
<dbReference type="Gene3D" id="1.10.10.10">
    <property type="entry name" value="Winged helix-like DNA-binding domain superfamily/Winged helix DNA-binding domain"/>
    <property type="match status" value="1"/>
</dbReference>
<keyword evidence="5" id="KW-0805">Transcription regulation</keyword>
<feature type="domain" description="Response regulatory" evidence="11">
    <location>
        <begin position="49"/>
        <end position="163"/>
    </location>
</feature>
<dbReference type="CDD" id="cd00383">
    <property type="entry name" value="trans_reg_C"/>
    <property type="match status" value="1"/>
</dbReference>
<keyword evidence="4" id="KW-0902">Two-component regulatory system</keyword>
<evidence type="ECO:0000259" key="12">
    <source>
        <dbReference type="PROSITE" id="PS51755"/>
    </source>
</evidence>
<dbReference type="AlphaFoldDB" id="Q5GVZ7"/>
<dbReference type="SUPFAM" id="SSF46894">
    <property type="entry name" value="C-terminal effector domain of the bipartite response regulators"/>
    <property type="match status" value="1"/>
</dbReference>
<dbReference type="SMART" id="SM00862">
    <property type="entry name" value="Trans_reg_C"/>
    <property type="match status" value="1"/>
</dbReference>
<dbReference type="Gene3D" id="6.10.250.690">
    <property type="match status" value="1"/>
</dbReference>
<name>Q5GVZ7_XANOR</name>
<dbReference type="PROSITE" id="PS51755">
    <property type="entry name" value="OMPR_PHOB"/>
    <property type="match status" value="1"/>
</dbReference>
<dbReference type="KEGG" id="xoo:XOO3870"/>
<evidence type="ECO:0000259" key="11">
    <source>
        <dbReference type="PROSITE" id="PS50110"/>
    </source>
</evidence>
<dbReference type="SUPFAM" id="SSF52172">
    <property type="entry name" value="CheY-like"/>
    <property type="match status" value="1"/>
</dbReference>
<dbReference type="Proteomes" id="UP000006735">
    <property type="component" value="Chromosome"/>
</dbReference>
<dbReference type="InterPro" id="IPR039420">
    <property type="entry name" value="WalR-like"/>
</dbReference>
<evidence type="ECO:0000256" key="8">
    <source>
        <dbReference type="PROSITE-ProRule" id="PRU00169"/>
    </source>
</evidence>
<sequence length="281" mass="31548">MCQWLTNSVIMMRAPRLAIASTIYPAATTLRGPTSAPQTMTSMDLQPPCVLVVDDDPDLRKLIGEFLSAHGYQVDMAENVAEMRSVMAQRRPDLIVLDVMMPGEDGLSAARTLASERGSPAVIMLSALGNDTDRIIGLEVGADDYLAKPCNPHELLARVRALLRRSQSSNEQSDQRGNVYEFAGWRLDVVRRDLRDPTGIFINLSDGEFALLRTFVEHPQRVLSRDQLLECARGRDTDVYDRAIDSQISRLRRKINERVHTELIRTVRNEGYMLLPSVSRL</sequence>
<evidence type="ECO:0000256" key="1">
    <source>
        <dbReference type="ARBA" id="ARBA00004496"/>
    </source>
</evidence>
<feature type="signal peptide" evidence="10">
    <location>
        <begin position="1"/>
        <end position="20"/>
    </location>
</feature>
<dbReference type="InterPro" id="IPR036388">
    <property type="entry name" value="WH-like_DNA-bd_sf"/>
</dbReference>
<proteinExistence type="predicted"/>
<keyword evidence="2" id="KW-0963">Cytoplasm</keyword>
<protein>
    <submittedName>
        <fullName evidence="13">Response regulators consisting of a CheY-like receiver domain and a winged-helix DNA-binding domain</fullName>
    </submittedName>
</protein>
<dbReference type="PANTHER" id="PTHR48111">
    <property type="entry name" value="REGULATOR OF RPOS"/>
    <property type="match status" value="1"/>
</dbReference>
<dbReference type="GO" id="GO:0005829">
    <property type="term" value="C:cytosol"/>
    <property type="evidence" value="ECO:0007669"/>
    <property type="project" value="TreeGrafter"/>
</dbReference>
<dbReference type="InterPro" id="IPR016032">
    <property type="entry name" value="Sig_transdc_resp-reg_C-effctor"/>
</dbReference>
<evidence type="ECO:0000256" key="4">
    <source>
        <dbReference type="ARBA" id="ARBA00023012"/>
    </source>
</evidence>
<evidence type="ECO:0000256" key="2">
    <source>
        <dbReference type="ARBA" id="ARBA00022490"/>
    </source>
</evidence>
<dbReference type="GO" id="GO:0006355">
    <property type="term" value="P:regulation of DNA-templated transcription"/>
    <property type="evidence" value="ECO:0007669"/>
    <property type="project" value="InterPro"/>
</dbReference>
<keyword evidence="7" id="KW-0804">Transcription</keyword>
<keyword evidence="14" id="KW-1185">Reference proteome</keyword>
<keyword evidence="6 9" id="KW-0238">DNA-binding</keyword>
<dbReference type="PROSITE" id="PS50110">
    <property type="entry name" value="RESPONSE_REGULATORY"/>
    <property type="match status" value="1"/>
</dbReference>
<evidence type="ECO:0000256" key="6">
    <source>
        <dbReference type="ARBA" id="ARBA00023125"/>
    </source>
</evidence>
<reference evidence="13 14" key="1">
    <citation type="journal article" date="2005" name="Nucleic Acids Res.">
        <title>The genome sequence of Xanthomonas oryzae pathovar oryzae KACC10331, the bacterial blight pathogen of rice.</title>
        <authorList>
            <person name="Lee B.M."/>
            <person name="Park Y.J."/>
            <person name="Park D.S."/>
            <person name="Kang H.W."/>
            <person name="Kim J.G."/>
            <person name="Song E.S."/>
            <person name="Park I.C."/>
            <person name="Yoon U.H."/>
            <person name="Hahn J.H."/>
            <person name="Koo B.S."/>
            <person name="Lee G.B."/>
            <person name="Kim H."/>
            <person name="Park H.S."/>
            <person name="Yoon K.O."/>
            <person name="Kim J.H."/>
            <person name="Jung C.H."/>
            <person name="Koh N.H."/>
            <person name="Seo J.S."/>
            <person name="Go S.J."/>
        </authorList>
    </citation>
    <scope>NUCLEOTIDE SEQUENCE [LARGE SCALE GENOMIC DNA]</scope>
    <source>
        <strain evidence="14">KACC10331 / KXO85</strain>
    </source>
</reference>
<dbReference type="InterPro" id="IPR001789">
    <property type="entry name" value="Sig_transdc_resp-reg_receiver"/>
</dbReference>
<evidence type="ECO:0000256" key="10">
    <source>
        <dbReference type="SAM" id="SignalP"/>
    </source>
</evidence>
<evidence type="ECO:0000256" key="7">
    <source>
        <dbReference type="ARBA" id="ARBA00023163"/>
    </source>
</evidence>
<feature type="DNA-binding region" description="OmpR/PhoB-type" evidence="9">
    <location>
        <begin position="177"/>
        <end position="276"/>
    </location>
</feature>
<dbReference type="HOGENOM" id="CLU_000445_30_4_6"/>
<feature type="modified residue" description="4-aspartylphosphate" evidence="8">
    <location>
        <position position="98"/>
    </location>
</feature>
<organism evidence="13 14">
    <name type="scientific">Xanthomonas oryzae pv. oryzae (strain KACC10331 / KXO85)</name>
    <dbReference type="NCBI Taxonomy" id="291331"/>
    <lineage>
        <taxon>Bacteria</taxon>
        <taxon>Pseudomonadati</taxon>
        <taxon>Pseudomonadota</taxon>
        <taxon>Gammaproteobacteria</taxon>
        <taxon>Lysobacterales</taxon>
        <taxon>Lysobacteraceae</taxon>
        <taxon>Xanthomonas</taxon>
    </lineage>
</organism>
<dbReference type="SMART" id="SM00448">
    <property type="entry name" value="REC"/>
    <property type="match status" value="1"/>
</dbReference>
<feature type="domain" description="OmpR/PhoB-type" evidence="12">
    <location>
        <begin position="177"/>
        <end position="276"/>
    </location>
</feature>
<evidence type="ECO:0000256" key="5">
    <source>
        <dbReference type="ARBA" id="ARBA00023015"/>
    </source>
</evidence>
<accession>Q5GVZ7</accession>
<evidence type="ECO:0000256" key="3">
    <source>
        <dbReference type="ARBA" id="ARBA00022553"/>
    </source>
</evidence>
<dbReference type="GO" id="GO:0000156">
    <property type="term" value="F:phosphorelay response regulator activity"/>
    <property type="evidence" value="ECO:0007669"/>
    <property type="project" value="TreeGrafter"/>
</dbReference>
<gene>
    <name evidence="13" type="primary">OmpR</name>
    <name evidence="13" type="ordered locus">XOO3870</name>
</gene>
<evidence type="ECO:0000256" key="9">
    <source>
        <dbReference type="PROSITE-ProRule" id="PRU01091"/>
    </source>
</evidence>
<dbReference type="PANTHER" id="PTHR48111:SF4">
    <property type="entry name" value="DNA-BINDING DUAL TRANSCRIPTIONAL REGULATOR OMPR"/>
    <property type="match status" value="1"/>
</dbReference>
<evidence type="ECO:0000313" key="13">
    <source>
        <dbReference type="EMBL" id="AAW77124.1"/>
    </source>
</evidence>
<dbReference type="Pfam" id="PF00486">
    <property type="entry name" value="Trans_reg_C"/>
    <property type="match status" value="1"/>
</dbReference>
<dbReference type="InterPro" id="IPR011006">
    <property type="entry name" value="CheY-like_superfamily"/>
</dbReference>
<dbReference type="EMBL" id="AE013598">
    <property type="protein sequence ID" value="AAW77124.1"/>
    <property type="molecule type" value="Genomic_DNA"/>
</dbReference>
<dbReference type="Pfam" id="PF00072">
    <property type="entry name" value="Response_reg"/>
    <property type="match status" value="1"/>
</dbReference>
<keyword evidence="3 8" id="KW-0597">Phosphoprotein</keyword>
<keyword evidence="10" id="KW-0732">Signal</keyword>
<evidence type="ECO:0000313" key="14">
    <source>
        <dbReference type="Proteomes" id="UP000006735"/>
    </source>
</evidence>
<dbReference type="STRING" id="291331.XOO3870"/>
<dbReference type="InterPro" id="IPR001867">
    <property type="entry name" value="OmpR/PhoB-type_DNA-bd"/>
</dbReference>
<dbReference type="Gene3D" id="3.40.50.2300">
    <property type="match status" value="1"/>
</dbReference>
<dbReference type="GO" id="GO:0032993">
    <property type="term" value="C:protein-DNA complex"/>
    <property type="evidence" value="ECO:0007669"/>
    <property type="project" value="TreeGrafter"/>
</dbReference>
<comment type="subcellular location">
    <subcellularLocation>
        <location evidence="1">Cytoplasm</location>
    </subcellularLocation>
</comment>
<dbReference type="FunFam" id="1.10.10.10:FF:000099">
    <property type="entry name" value="Two-component system response regulator TorR"/>
    <property type="match status" value="1"/>
</dbReference>